<dbReference type="AlphaFoldDB" id="A0A1X7GTE1"/>
<evidence type="ECO:0000313" key="10">
    <source>
        <dbReference type="EMBL" id="SMF73978.1"/>
    </source>
</evidence>
<keyword evidence="6" id="KW-0051">Antiviral defense</keyword>
<keyword evidence="7 8" id="KW-0472">Membrane</keyword>
<proteinExistence type="predicted"/>
<protein>
    <recommendedName>
        <fullName evidence="9">Pycsar effector protein domain-containing protein</fullName>
    </recommendedName>
</protein>
<feature type="transmembrane region" description="Helical" evidence="8">
    <location>
        <begin position="154"/>
        <end position="175"/>
    </location>
</feature>
<dbReference type="InterPro" id="IPR043760">
    <property type="entry name" value="PycTM_dom"/>
</dbReference>
<feature type="transmembrane region" description="Helical" evidence="8">
    <location>
        <begin position="42"/>
        <end position="61"/>
    </location>
</feature>
<feature type="domain" description="Pycsar effector protein" evidence="9">
    <location>
        <begin position="22"/>
        <end position="170"/>
    </location>
</feature>
<evidence type="ECO:0000256" key="3">
    <source>
        <dbReference type="ARBA" id="ARBA00022692"/>
    </source>
</evidence>
<dbReference type="GO" id="GO:0051607">
    <property type="term" value="P:defense response to virus"/>
    <property type="evidence" value="ECO:0007669"/>
    <property type="project" value="UniProtKB-KW"/>
</dbReference>
<gene>
    <name evidence="10" type="ORF">SAMN06295910_2196</name>
</gene>
<evidence type="ECO:0000256" key="5">
    <source>
        <dbReference type="ARBA" id="ARBA00022989"/>
    </source>
</evidence>
<dbReference type="EMBL" id="LT840185">
    <property type="protein sequence ID" value="SMF73978.1"/>
    <property type="molecule type" value="Genomic_DNA"/>
</dbReference>
<evidence type="ECO:0000313" key="11">
    <source>
        <dbReference type="Proteomes" id="UP000192934"/>
    </source>
</evidence>
<keyword evidence="2" id="KW-1003">Cell membrane</keyword>
<keyword evidence="5 8" id="KW-1133">Transmembrane helix</keyword>
<comment type="subcellular location">
    <subcellularLocation>
        <location evidence="1">Cell membrane</location>
    </subcellularLocation>
</comment>
<evidence type="ECO:0000256" key="6">
    <source>
        <dbReference type="ARBA" id="ARBA00023118"/>
    </source>
</evidence>
<evidence type="ECO:0000259" key="9">
    <source>
        <dbReference type="Pfam" id="PF18967"/>
    </source>
</evidence>
<keyword evidence="3 8" id="KW-0812">Transmembrane</keyword>
<organism evidence="10 11">
    <name type="scientific">Allosphingosinicella indica</name>
    <dbReference type="NCBI Taxonomy" id="941907"/>
    <lineage>
        <taxon>Bacteria</taxon>
        <taxon>Pseudomonadati</taxon>
        <taxon>Pseudomonadota</taxon>
        <taxon>Alphaproteobacteria</taxon>
        <taxon>Sphingomonadales</taxon>
        <taxon>Sphingomonadaceae</taxon>
        <taxon>Allosphingosinicella</taxon>
    </lineage>
</organism>
<keyword evidence="4" id="KW-0547">Nucleotide-binding</keyword>
<dbReference type="GO" id="GO:0000166">
    <property type="term" value="F:nucleotide binding"/>
    <property type="evidence" value="ECO:0007669"/>
    <property type="project" value="UniProtKB-KW"/>
</dbReference>
<dbReference type="Pfam" id="PF18967">
    <property type="entry name" value="PycTM"/>
    <property type="match status" value="1"/>
</dbReference>
<reference evidence="11" key="1">
    <citation type="submission" date="2017-04" db="EMBL/GenBank/DDBJ databases">
        <authorList>
            <person name="Varghese N."/>
            <person name="Submissions S."/>
        </authorList>
    </citation>
    <scope>NUCLEOTIDE SEQUENCE [LARGE SCALE GENOMIC DNA]</scope>
    <source>
        <strain evidence="11">Dd16</strain>
    </source>
</reference>
<evidence type="ECO:0000256" key="7">
    <source>
        <dbReference type="ARBA" id="ARBA00023136"/>
    </source>
</evidence>
<evidence type="ECO:0000256" key="1">
    <source>
        <dbReference type="ARBA" id="ARBA00004236"/>
    </source>
</evidence>
<evidence type="ECO:0000256" key="8">
    <source>
        <dbReference type="SAM" id="Phobius"/>
    </source>
</evidence>
<accession>A0A1X7GTE1</accession>
<sequence length="179" mass="19809">MLAMSEQESGKPDPAFSSNAIHLVRTAQQIHVQLSAMADHKASILMGATFVIFTISIGQARTSAAPVPLLILGAAAFFSAVFAVLAILPATRYGQKGPLNLLFFGSFTQLEEDEYLDKVIGRLHADEDVFRTMARDIFQNGQVLARKKYRLLGFAYRIFLVGLTASFGAFLFEYWRDLI</sequence>
<dbReference type="Proteomes" id="UP000192934">
    <property type="component" value="Chromosome I"/>
</dbReference>
<name>A0A1X7GTE1_9SPHN</name>
<feature type="transmembrane region" description="Helical" evidence="8">
    <location>
        <begin position="67"/>
        <end position="88"/>
    </location>
</feature>
<dbReference type="STRING" id="941907.SAMN06295910_2196"/>
<keyword evidence="11" id="KW-1185">Reference proteome</keyword>
<evidence type="ECO:0000256" key="2">
    <source>
        <dbReference type="ARBA" id="ARBA00022475"/>
    </source>
</evidence>
<dbReference type="GO" id="GO:0005886">
    <property type="term" value="C:plasma membrane"/>
    <property type="evidence" value="ECO:0007669"/>
    <property type="project" value="UniProtKB-SubCell"/>
</dbReference>
<evidence type="ECO:0000256" key="4">
    <source>
        <dbReference type="ARBA" id="ARBA00022741"/>
    </source>
</evidence>